<dbReference type="GO" id="GO:0006355">
    <property type="term" value="P:regulation of DNA-templated transcription"/>
    <property type="evidence" value="ECO:0007669"/>
    <property type="project" value="InterPro"/>
</dbReference>
<dbReference type="InterPro" id="IPR016032">
    <property type="entry name" value="Sig_transdc_resp-reg_C-effctor"/>
</dbReference>
<accession>A0A806XAU3</accession>
<dbReference type="RefSeq" id="WP_062740539.1">
    <property type="nucleotide sequence ID" value="NZ_CP012871.1"/>
</dbReference>
<sequence>MTEEQGYQLPLPHFALIESADLLNPASGLTKNAADPILVTHDRYLIGGMRYSAAPLSHCRIYDTLADAFAAVKDAVAGNLIVDPEGLEQPLLTTLDLIRHQQKYAPTLSVTLLLSSSQRDVQRFIKSACRCRILNRHAVLDAVRLTPTAPEAGADAPSARGDFNAREWDILIQLAQGRTLREIARAQQRPYHRIIYRLGCILTRLKYTQRQQLLRLLQQVNNPPCENTPN</sequence>
<proteinExistence type="predicted"/>
<evidence type="ECO:0008006" key="3">
    <source>
        <dbReference type="Google" id="ProtNLM"/>
    </source>
</evidence>
<dbReference type="OrthoDB" id="6623354at2"/>
<dbReference type="GO" id="GO:0003677">
    <property type="term" value="F:DNA binding"/>
    <property type="evidence" value="ECO:0007669"/>
    <property type="project" value="InterPro"/>
</dbReference>
<reference evidence="2" key="1">
    <citation type="submission" date="2015-10" db="EMBL/GenBank/DDBJ databases">
        <title>Complete Genome Sequencing of Klebsiella sp. strain G5.</title>
        <authorList>
            <person name="Chan K.-G."/>
            <person name="Chen J.-W."/>
        </authorList>
    </citation>
    <scope>NUCLEOTIDE SEQUENCE [LARGE SCALE GENOMIC DNA]</scope>
    <source>
        <strain evidence="2">G5</strain>
    </source>
</reference>
<name>A0A806XAU3_9ENTR</name>
<dbReference type="SUPFAM" id="SSF46894">
    <property type="entry name" value="C-terminal effector domain of the bipartite response regulators"/>
    <property type="match status" value="1"/>
</dbReference>
<evidence type="ECO:0000313" key="2">
    <source>
        <dbReference type="Proteomes" id="UP000069162"/>
    </source>
</evidence>
<dbReference type="Proteomes" id="UP000069162">
    <property type="component" value="Chromosome"/>
</dbReference>
<protein>
    <recommendedName>
        <fullName evidence="3">Response regulator receiver protein</fullName>
    </recommendedName>
</protein>
<organism evidence="1 2">
    <name type="scientific">[Enterobacter] lignolyticus</name>
    <dbReference type="NCBI Taxonomy" id="1334193"/>
    <lineage>
        <taxon>Bacteria</taxon>
        <taxon>Pseudomonadati</taxon>
        <taxon>Pseudomonadota</taxon>
        <taxon>Gammaproteobacteria</taxon>
        <taxon>Enterobacterales</taxon>
        <taxon>Enterobacteriaceae</taxon>
        <taxon>Pluralibacter</taxon>
    </lineage>
</organism>
<gene>
    <name evidence="1" type="ORF">AO703_05625</name>
</gene>
<evidence type="ECO:0000313" key="1">
    <source>
        <dbReference type="EMBL" id="ALR75801.1"/>
    </source>
</evidence>
<dbReference type="EMBL" id="CP012871">
    <property type="protein sequence ID" value="ALR75801.1"/>
    <property type="molecule type" value="Genomic_DNA"/>
</dbReference>
<dbReference type="AlphaFoldDB" id="A0A806XAU3"/>
<dbReference type="KEGG" id="kle:AO703_05625"/>